<keyword evidence="3" id="KW-0809">Transit peptide</keyword>
<dbReference type="Pfam" id="PF10780">
    <property type="entry name" value="MRP_L53"/>
    <property type="match status" value="1"/>
</dbReference>
<evidence type="ECO:0000256" key="8">
    <source>
        <dbReference type="ARBA" id="ARBA00042721"/>
    </source>
</evidence>
<dbReference type="OrthoDB" id="2012048at2759"/>
<evidence type="ECO:0000256" key="4">
    <source>
        <dbReference type="ARBA" id="ARBA00022980"/>
    </source>
</evidence>
<evidence type="ECO:0000256" key="1">
    <source>
        <dbReference type="ARBA" id="ARBA00004173"/>
    </source>
</evidence>
<evidence type="ECO:0000256" key="2">
    <source>
        <dbReference type="ARBA" id="ARBA00005557"/>
    </source>
</evidence>
<comment type="subcellular location">
    <subcellularLocation>
        <location evidence="1">Mitochondrion</location>
    </subcellularLocation>
</comment>
<reference evidence="10" key="1">
    <citation type="journal article" date="2016" name="Nature">
        <title>The genome of the seagrass Zostera marina reveals angiosperm adaptation to the sea.</title>
        <authorList>
            <person name="Olsen J.L."/>
            <person name="Rouze P."/>
            <person name="Verhelst B."/>
            <person name="Lin Y.-C."/>
            <person name="Bayer T."/>
            <person name="Collen J."/>
            <person name="Dattolo E."/>
            <person name="De Paoli E."/>
            <person name="Dittami S."/>
            <person name="Maumus F."/>
            <person name="Michel G."/>
            <person name="Kersting A."/>
            <person name="Lauritano C."/>
            <person name="Lohaus R."/>
            <person name="Toepel M."/>
            <person name="Tonon T."/>
            <person name="Vanneste K."/>
            <person name="Amirebrahimi M."/>
            <person name="Brakel J."/>
            <person name="Bostroem C."/>
            <person name="Chovatia M."/>
            <person name="Grimwood J."/>
            <person name="Jenkins J.W."/>
            <person name="Jueterbock A."/>
            <person name="Mraz A."/>
            <person name="Stam W.T."/>
            <person name="Tice H."/>
            <person name="Bornberg-Bauer E."/>
            <person name="Green P.J."/>
            <person name="Pearson G.A."/>
            <person name="Procaccini G."/>
            <person name="Duarte C.M."/>
            <person name="Schmutz J."/>
            <person name="Reusch T.B.H."/>
            <person name="Van de Peer Y."/>
        </authorList>
    </citation>
    <scope>NUCLEOTIDE SEQUENCE [LARGE SCALE GENOMIC DNA]</scope>
    <source>
        <strain evidence="10">cv. Finnish</strain>
    </source>
</reference>
<dbReference type="GO" id="GO:0005762">
    <property type="term" value="C:mitochondrial large ribosomal subunit"/>
    <property type="evidence" value="ECO:0000318"/>
    <property type="project" value="GO_Central"/>
</dbReference>
<keyword evidence="6" id="KW-0687">Ribonucleoprotein</keyword>
<protein>
    <recommendedName>
        <fullName evidence="7">Large ribosomal subunit protein mL53</fullName>
    </recommendedName>
    <alternativeName>
        <fullName evidence="8">39S ribosomal protein L53, mitochondrial</fullName>
    </alternativeName>
</protein>
<keyword evidence="10" id="KW-1185">Reference proteome</keyword>
<evidence type="ECO:0000256" key="6">
    <source>
        <dbReference type="ARBA" id="ARBA00023274"/>
    </source>
</evidence>
<keyword evidence="4" id="KW-0689">Ribosomal protein</keyword>
<organism evidence="9 10">
    <name type="scientific">Zostera marina</name>
    <name type="common">Eelgrass</name>
    <dbReference type="NCBI Taxonomy" id="29655"/>
    <lineage>
        <taxon>Eukaryota</taxon>
        <taxon>Viridiplantae</taxon>
        <taxon>Streptophyta</taxon>
        <taxon>Embryophyta</taxon>
        <taxon>Tracheophyta</taxon>
        <taxon>Spermatophyta</taxon>
        <taxon>Magnoliopsida</taxon>
        <taxon>Liliopsida</taxon>
        <taxon>Zosteraceae</taxon>
        <taxon>Zostera</taxon>
    </lineage>
</organism>
<comment type="caution">
    <text evidence="9">The sequence shown here is derived from an EMBL/GenBank/DDBJ whole genome shotgun (WGS) entry which is preliminary data.</text>
</comment>
<proteinExistence type="inferred from homology"/>
<evidence type="ECO:0000256" key="7">
    <source>
        <dbReference type="ARBA" id="ARBA00035180"/>
    </source>
</evidence>
<evidence type="ECO:0000256" key="3">
    <source>
        <dbReference type="ARBA" id="ARBA00022946"/>
    </source>
</evidence>
<dbReference type="OMA" id="DQNAHPP"/>
<gene>
    <name evidence="9" type="ORF">ZOSMA_1G02470</name>
</gene>
<evidence type="ECO:0000313" key="9">
    <source>
        <dbReference type="EMBL" id="KMZ70270.1"/>
    </source>
</evidence>
<dbReference type="PANTHER" id="PTHR33618:SF1">
    <property type="entry name" value="LARGE RIBOSOMAL SUBUNIT PROTEIN ML53"/>
    <property type="match status" value="1"/>
</dbReference>
<dbReference type="PANTHER" id="PTHR33618">
    <property type="entry name" value="39S RIBOSOMAL PROTEIN L53, MITOCHONDRIAL"/>
    <property type="match status" value="1"/>
</dbReference>
<keyword evidence="5" id="KW-0496">Mitochondrion</keyword>
<dbReference type="AlphaFoldDB" id="A0A0K9PPW1"/>
<dbReference type="STRING" id="29655.A0A0K9PPW1"/>
<evidence type="ECO:0000256" key="5">
    <source>
        <dbReference type="ARBA" id="ARBA00023128"/>
    </source>
</evidence>
<sequence>MEFLSQCRTIKSKESNPGCQVLVKRRTDDHPPQITITYATGTEEVIDATAVNAQDIRKGILTKSHQLETEQMFKDNGEQWPVIIPDEEFNQTFPGTKPRKAQEKLQ</sequence>
<dbReference type="Gene3D" id="3.40.30.10">
    <property type="entry name" value="Glutaredoxin"/>
    <property type="match status" value="1"/>
</dbReference>
<dbReference type="Proteomes" id="UP000036987">
    <property type="component" value="Unassembled WGS sequence"/>
</dbReference>
<dbReference type="InterPro" id="IPR019716">
    <property type="entry name" value="Ribosomal_mL53"/>
</dbReference>
<dbReference type="InterPro" id="IPR052473">
    <property type="entry name" value="mtLSU_mL53"/>
</dbReference>
<comment type="similarity">
    <text evidence="2">Belongs to the mitochondrion-specific ribosomal protein mL53 family.</text>
</comment>
<evidence type="ECO:0000313" key="10">
    <source>
        <dbReference type="Proteomes" id="UP000036987"/>
    </source>
</evidence>
<accession>A0A0K9PPW1</accession>
<dbReference type="EMBL" id="LFYR01000729">
    <property type="protein sequence ID" value="KMZ70270.1"/>
    <property type="molecule type" value="Genomic_DNA"/>
</dbReference>
<name>A0A0K9PPW1_ZOSMR</name>